<dbReference type="SMART" id="SM00034">
    <property type="entry name" value="CLECT"/>
    <property type="match status" value="1"/>
</dbReference>
<dbReference type="SUPFAM" id="SSF56436">
    <property type="entry name" value="C-type lectin-like"/>
    <property type="match status" value="1"/>
</dbReference>
<dbReference type="AlphaFoldDB" id="A0A7N5K2Q9"/>
<keyword evidence="9" id="KW-1015">Disulfide bond</keyword>
<dbReference type="PANTHER" id="PTHR47647:SF2">
    <property type="entry name" value="C-TYPE LECTIN DOMAIN FAMILY 12 MEMBER A"/>
    <property type="match status" value="1"/>
</dbReference>
<keyword evidence="10" id="KW-0675">Receptor</keyword>
<evidence type="ECO:0000256" key="11">
    <source>
        <dbReference type="ARBA" id="ARBA00023180"/>
    </source>
</evidence>
<reference evidence="16 17" key="1">
    <citation type="journal article" date="2010" name="Nature">
        <title>The sequence and de novo assembly of the giant panda genome.</title>
        <authorList>
            <person name="Li R."/>
            <person name="Fan W."/>
            <person name="Tian G."/>
            <person name="Zhu H."/>
            <person name="He L."/>
            <person name="Cai J."/>
            <person name="Huang Q."/>
            <person name="Cai Q."/>
            <person name="Li B."/>
            <person name="Bai Y."/>
            <person name="Zhang Z."/>
            <person name="Zhang Y."/>
            <person name="Wang W."/>
            <person name="Li J."/>
            <person name="Wei F."/>
            <person name="Li H."/>
            <person name="Jian M."/>
            <person name="Li J."/>
            <person name="Zhang Z."/>
            <person name="Nielsen R."/>
            <person name="Li D."/>
            <person name="Gu W."/>
            <person name="Yang Z."/>
            <person name="Xuan Z."/>
            <person name="Ryder O.A."/>
            <person name="Leung F.C."/>
            <person name="Zhou Y."/>
            <person name="Cao J."/>
            <person name="Sun X."/>
            <person name="Fu Y."/>
            <person name="Fang X."/>
            <person name="Guo X."/>
            <person name="Wang B."/>
            <person name="Hou R."/>
            <person name="Shen F."/>
            <person name="Mu B."/>
            <person name="Ni P."/>
            <person name="Lin R."/>
            <person name="Qian W."/>
            <person name="Wang G."/>
            <person name="Yu C."/>
            <person name="Nie W."/>
            <person name="Wang J."/>
            <person name="Wu Z."/>
            <person name="Liang H."/>
            <person name="Min J."/>
            <person name="Wu Q."/>
            <person name="Cheng S."/>
            <person name="Ruan J."/>
            <person name="Wang M."/>
            <person name="Shi Z."/>
            <person name="Wen M."/>
            <person name="Liu B."/>
            <person name="Ren X."/>
            <person name="Zheng H."/>
            <person name="Dong D."/>
            <person name="Cook K."/>
            <person name="Shan G."/>
            <person name="Zhang H."/>
            <person name="Kosiol C."/>
            <person name="Xie X."/>
            <person name="Lu Z."/>
            <person name="Zheng H."/>
            <person name="Li Y."/>
            <person name="Steiner C.C."/>
            <person name="Lam T.T."/>
            <person name="Lin S."/>
            <person name="Zhang Q."/>
            <person name="Li G."/>
            <person name="Tian J."/>
            <person name="Gong T."/>
            <person name="Liu H."/>
            <person name="Zhang D."/>
            <person name="Fang L."/>
            <person name="Ye C."/>
            <person name="Zhang J."/>
            <person name="Hu W."/>
            <person name="Xu A."/>
            <person name="Ren Y."/>
            <person name="Zhang G."/>
            <person name="Bruford M.W."/>
            <person name="Li Q."/>
            <person name="Ma L."/>
            <person name="Guo Y."/>
            <person name="An N."/>
            <person name="Hu Y."/>
            <person name="Zheng Y."/>
            <person name="Shi Y."/>
            <person name="Li Z."/>
            <person name="Liu Q."/>
            <person name="Chen Y."/>
            <person name="Zhao J."/>
            <person name="Qu N."/>
            <person name="Zhao S."/>
            <person name="Tian F."/>
            <person name="Wang X."/>
            <person name="Wang H."/>
            <person name="Xu L."/>
            <person name="Liu X."/>
            <person name="Vinar T."/>
            <person name="Wang Y."/>
            <person name="Lam T.W."/>
            <person name="Yiu S.M."/>
            <person name="Liu S."/>
            <person name="Zhang H."/>
            <person name="Li D."/>
            <person name="Huang Y."/>
            <person name="Wang X."/>
            <person name="Yang G."/>
            <person name="Jiang Z."/>
            <person name="Wang J."/>
            <person name="Qin N."/>
            <person name="Li L."/>
            <person name="Li J."/>
            <person name="Bolund L."/>
            <person name="Kristiansen K."/>
            <person name="Wong G.K."/>
            <person name="Olson M."/>
            <person name="Zhang X."/>
            <person name="Li S."/>
            <person name="Yang H."/>
            <person name="Wang J."/>
            <person name="Wang J."/>
        </authorList>
    </citation>
    <scope>NUCLEOTIDE SEQUENCE [LARGE SCALE GENOMIC DNA]</scope>
</reference>
<evidence type="ECO:0000256" key="7">
    <source>
        <dbReference type="ARBA" id="ARBA00022989"/>
    </source>
</evidence>
<feature type="transmembrane region" description="Helical" evidence="14">
    <location>
        <begin position="43"/>
        <end position="65"/>
    </location>
</feature>
<evidence type="ECO:0000256" key="2">
    <source>
        <dbReference type="ARBA" id="ARBA00022475"/>
    </source>
</evidence>
<feature type="transmembrane region" description="Helical" evidence="14">
    <location>
        <begin position="289"/>
        <end position="310"/>
    </location>
</feature>
<keyword evidence="17" id="KW-1185">Reference proteome</keyword>
<comment type="subcellular location">
    <subcellularLocation>
        <location evidence="1">Cell membrane</location>
        <topology evidence="1">Single-pass type II membrane protein</topology>
    </subcellularLocation>
</comment>
<dbReference type="PANTHER" id="PTHR47647">
    <property type="entry name" value="C-TYPE LECTIN DOMAIN FAMILY 12 MEMBER B"/>
    <property type="match status" value="1"/>
</dbReference>
<evidence type="ECO:0000256" key="13">
    <source>
        <dbReference type="SAM" id="MobiDB-lite"/>
    </source>
</evidence>
<dbReference type="InterPro" id="IPR016187">
    <property type="entry name" value="CTDL_fold"/>
</dbReference>
<keyword evidence="3" id="KW-0597">Phosphoprotein</keyword>
<keyword evidence="5" id="KW-0430">Lectin</keyword>
<reference evidence="16" key="2">
    <citation type="submission" date="2025-08" db="UniProtKB">
        <authorList>
            <consortium name="Ensembl"/>
        </authorList>
    </citation>
    <scope>IDENTIFICATION</scope>
</reference>
<evidence type="ECO:0000256" key="12">
    <source>
        <dbReference type="SAM" id="Coils"/>
    </source>
</evidence>
<dbReference type="GO" id="GO:0030246">
    <property type="term" value="F:carbohydrate binding"/>
    <property type="evidence" value="ECO:0007669"/>
    <property type="project" value="UniProtKB-KW"/>
</dbReference>
<dbReference type="Proteomes" id="UP000008912">
    <property type="component" value="Unassembled WGS sequence"/>
</dbReference>
<dbReference type="GO" id="GO:0030545">
    <property type="term" value="F:signaling receptor regulator activity"/>
    <property type="evidence" value="ECO:0007669"/>
    <property type="project" value="InterPro"/>
</dbReference>
<evidence type="ECO:0000313" key="16">
    <source>
        <dbReference type="Ensembl" id="ENSAMEP00000034185.1"/>
    </source>
</evidence>
<evidence type="ECO:0000256" key="14">
    <source>
        <dbReference type="SAM" id="Phobius"/>
    </source>
</evidence>
<gene>
    <name evidence="16" type="primary">CLEC12A</name>
</gene>
<evidence type="ECO:0000256" key="1">
    <source>
        <dbReference type="ARBA" id="ARBA00004401"/>
    </source>
</evidence>
<evidence type="ECO:0000313" key="17">
    <source>
        <dbReference type="Proteomes" id="UP000008912"/>
    </source>
</evidence>
<dbReference type="InterPro" id="IPR016186">
    <property type="entry name" value="C-type_lectin-like/link_sf"/>
</dbReference>
<feature type="domain" description="C-type lectin" evidence="15">
    <location>
        <begin position="133"/>
        <end position="241"/>
    </location>
</feature>
<dbReference type="InterPro" id="IPR001304">
    <property type="entry name" value="C-type_lectin-like"/>
</dbReference>
<evidence type="ECO:0000256" key="4">
    <source>
        <dbReference type="ARBA" id="ARBA00022692"/>
    </source>
</evidence>
<sequence length="525" mass="60072">MSEEVMYADLKFQDSSKGENIHEFDTVGIKAPPAPSHGWRQRALALTFLCLLLLIGLGVLGIMFYTTLKIEMGKLNKLQNFKEELQRNVSLQLIHNMNSSKMIRDLSITLQEIATKLCHELYKREPEHKCKPCPKTWMWHEDNCYILIDNYETWQESVMFCSAQNASLLTIKNKSVLEFIKSKRLRNYWLGLTTGKYPTNYQRLDETIFSSNCMPEEVTYATLRFPNASKSKKSEESYSLQRTDNHEGPETEMDGEAENRAAGVESTAELAESRAVPGHSTQCKVWCTVAFISMTVNLVVLAGLGTLGLMRITPISDYWKLICNNRTANDIEQSKIQQLEENVTQYMNMYHNASQEHIIFKNKTENTLEKLNNFTSAYCEDLKEKKNDFEFHSCSESWMWYGNGNQCHAQMNTDNKTTCNQTQLFFRCLPSPIPRINLNCTLQKRNQEEESVLKFCIVTCELPCHLLLVYNKGNLMLILAMSLWQPSSMCGQNGSREDKKSLGAFACSSGNSFSANKSVLDRRSS</sequence>
<name>A0A7N5K2Q9_AILME</name>
<keyword evidence="6" id="KW-0735">Signal-anchor</keyword>
<dbReference type="InterPro" id="IPR033992">
    <property type="entry name" value="NKR-like_CTLD"/>
</dbReference>
<protein>
    <submittedName>
        <fullName evidence="16">C-type lectin domain family 12 member A</fullName>
    </submittedName>
</protein>
<evidence type="ECO:0000256" key="8">
    <source>
        <dbReference type="ARBA" id="ARBA00023136"/>
    </source>
</evidence>
<evidence type="ECO:0000256" key="9">
    <source>
        <dbReference type="ARBA" id="ARBA00023157"/>
    </source>
</evidence>
<evidence type="ECO:0000256" key="5">
    <source>
        <dbReference type="ARBA" id="ARBA00022734"/>
    </source>
</evidence>
<evidence type="ECO:0000256" key="10">
    <source>
        <dbReference type="ARBA" id="ARBA00023170"/>
    </source>
</evidence>
<dbReference type="InterPro" id="IPR042916">
    <property type="entry name" value="CLEC12A/B"/>
</dbReference>
<reference evidence="16" key="3">
    <citation type="submission" date="2025-09" db="UniProtKB">
        <authorList>
            <consortium name="Ensembl"/>
        </authorList>
    </citation>
    <scope>IDENTIFICATION</scope>
</reference>
<evidence type="ECO:0000256" key="6">
    <source>
        <dbReference type="ARBA" id="ARBA00022968"/>
    </source>
</evidence>
<feature type="coiled-coil region" evidence="12">
    <location>
        <begin position="329"/>
        <end position="356"/>
    </location>
</feature>
<keyword evidence="12" id="KW-0175">Coiled coil</keyword>
<dbReference type="GO" id="GO:0002769">
    <property type="term" value="P:natural killer cell inhibitory signaling pathway"/>
    <property type="evidence" value="ECO:0007669"/>
    <property type="project" value="TreeGrafter"/>
</dbReference>
<dbReference type="CDD" id="cd03593">
    <property type="entry name" value="CLECT_NK_receptors_like"/>
    <property type="match status" value="1"/>
</dbReference>
<keyword evidence="7 14" id="KW-1133">Transmembrane helix</keyword>
<accession>A0A7N5K2Q9</accession>
<dbReference type="Gene3D" id="3.10.100.10">
    <property type="entry name" value="Mannose-Binding Protein A, subunit A"/>
    <property type="match status" value="1"/>
</dbReference>
<dbReference type="GeneTree" id="ENSGT00940000162719"/>
<evidence type="ECO:0000256" key="3">
    <source>
        <dbReference type="ARBA" id="ARBA00022553"/>
    </source>
</evidence>
<dbReference type="GO" id="GO:0009897">
    <property type="term" value="C:external side of plasma membrane"/>
    <property type="evidence" value="ECO:0007669"/>
    <property type="project" value="TreeGrafter"/>
</dbReference>
<evidence type="ECO:0000259" key="15">
    <source>
        <dbReference type="SMART" id="SM00034"/>
    </source>
</evidence>
<feature type="region of interest" description="Disordered" evidence="13">
    <location>
        <begin position="232"/>
        <end position="273"/>
    </location>
</feature>
<dbReference type="GO" id="GO:0019903">
    <property type="term" value="F:protein phosphatase binding"/>
    <property type="evidence" value="ECO:0007669"/>
    <property type="project" value="TreeGrafter"/>
</dbReference>
<dbReference type="InParanoid" id="A0A7N5K2Q9"/>
<keyword evidence="2" id="KW-1003">Cell membrane</keyword>
<proteinExistence type="predicted"/>
<dbReference type="Pfam" id="PF00059">
    <property type="entry name" value="Lectin_C"/>
    <property type="match status" value="1"/>
</dbReference>
<keyword evidence="11" id="KW-0325">Glycoprotein</keyword>
<keyword evidence="4 14" id="KW-0812">Transmembrane</keyword>
<keyword evidence="8 14" id="KW-0472">Membrane</keyword>
<organism evidence="16 17">
    <name type="scientific">Ailuropoda melanoleuca</name>
    <name type="common">Giant panda</name>
    <dbReference type="NCBI Taxonomy" id="9646"/>
    <lineage>
        <taxon>Eukaryota</taxon>
        <taxon>Metazoa</taxon>
        <taxon>Chordata</taxon>
        <taxon>Craniata</taxon>
        <taxon>Vertebrata</taxon>
        <taxon>Euteleostomi</taxon>
        <taxon>Mammalia</taxon>
        <taxon>Eutheria</taxon>
        <taxon>Laurasiatheria</taxon>
        <taxon>Carnivora</taxon>
        <taxon>Caniformia</taxon>
        <taxon>Ursidae</taxon>
        <taxon>Ailuropoda</taxon>
    </lineage>
</organism>
<dbReference type="Ensembl" id="ENSAMET00000039708.1">
    <property type="protein sequence ID" value="ENSAMEP00000034185.1"/>
    <property type="gene ID" value="ENSAMEG00000003942.2"/>
</dbReference>